<proteinExistence type="predicted"/>
<reference evidence="1 2" key="1">
    <citation type="journal article" date="2023" name="Arcadia Sci">
        <title>De novo assembly of a long-read Amblyomma americanum tick genome.</title>
        <authorList>
            <person name="Chou S."/>
            <person name="Poskanzer K.E."/>
            <person name="Rollins M."/>
            <person name="Thuy-Boun P.S."/>
        </authorList>
    </citation>
    <scope>NUCLEOTIDE SEQUENCE [LARGE SCALE GENOMIC DNA]</scope>
    <source>
        <strain evidence="1">F_SG_1</strain>
        <tissue evidence="1">Salivary glands</tissue>
    </source>
</reference>
<keyword evidence="2" id="KW-1185">Reference proteome</keyword>
<comment type="caution">
    <text evidence="1">The sequence shown here is derived from an EMBL/GenBank/DDBJ whole genome shotgun (WGS) entry which is preliminary data.</text>
</comment>
<dbReference type="EMBL" id="JARKHS020012370">
    <property type="protein sequence ID" value="KAK8776956.1"/>
    <property type="molecule type" value="Genomic_DNA"/>
</dbReference>
<protein>
    <submittedName>
        <fullName evidence="1">Uncharacterized protein</fullName>
    </submittedName>
</protein>
<gene>
    <name evidence="1" type="ORF">V5799_029699</name>
</gene>
<sequence>MARTVSLIVSGGVSEFSLCRVTNLTGAVRSAVLALRSGNHGVTVSGGEMCFHFNTVLSSAFDQAVFGVIGSLLCIYS</sequence>
<evidence type="ECO:0000313" key="2">
    <source>
        <dbReference type="Proteomes" id="UP001321473"/>
    </source>
</evidence>
<dbReference type="AlphaFoldDB" id="A0AAQ4EQB4"/>
<name>A0AAQ4EQB4_AMBAM</name>
<organism evidence="1 2">
    <name type="scientific">Amblyomma americanum</name>
    <name type="common">Lone star tick</name>
    <dbReference type="NCBI Taxonomy" id="6943"/>
    <lineage>
        <taxon>Eukaryota</taxon>
        <taxon>Metazoa</taxon>
        <taxon>Ecdysozoa</taxon>
        <taxon>Arthropoda</taxon>
        <taxon>Chelicerata</taxon>
        <taxon>Arachnida</taxon>
        <taxon>Acari</taxon>
        <taxon>Parasitiformes</taxon>
        <taxon>Ixodida</taxon>
        <taxon>Ixodoidea</taxon>
        <taxon>Ixodidae</taxon>
        <taxon>Amblyomminae</taxon>
        <taxon>Amblyomma</taxon>
    </lineage>
</organism>
<dbReference type="Proteomes" id="UP001321473">
    <property type="component" value="Unassembled WGS sequence"/>
</dbReference>
<accession>A0AAQ4EQB4</accession>
<evidence type="ECO:0000313" key="1">
    <source>
        <dbReference type="EMBL" id="KAK8776956.1"/>
    </source>
</evidence>